<protein>
    <submittedName>
        <fullName evidence="5">Putative oxoglutarate/iron-dependent dioxygenase, non-heme dioxygenase domain-containing protein</fullName>
    </submittedName>
</protein>
<keyword evidence="6" id="KW-1185">Reference proteome</keyword>
<sequence length="339" mass="38719">MGSETPLKLPTIDFSMQNLKPGTTEWDSVRARVRFALEEYGCFEALFNKVPSDVRKGIFEATEELFDLPLQTKLRNVSQKPFHGYVGQYPMVPLYESMGIEEATVDRQVQSFTNIFWPQQNPNFRLVHSFPRLYIVATTNISAILSCRKTVHSFSEKLSELDQIIRRMILESLGLEKYLEEHIGSTNYLLRVMKYKGPQTSETKLGLNSHTDKNIVTILHQNQVEGLEVQTKDGKWINVKPSPESFIAMIGDSLYAWTNGRLHSPHHRVMMTGNEARYSTGLFSIPKAGYIIKAPEEVVDEEHPLLFKPFDHVEFLGFYYSEAGQIAQSALKTYCGVQN</sequence>
<evidence type="ECO:0000313" key="5">
    <source>
        <dbReference type="EMBL" id="PRQ35436.1"/>
    </source>
</evidence>
<dbReference type="STRING" id="74649.A0A2P6QMP1"/>
<dbReference type="PROSITE" id="PS51471">
    <property type="entry name" value="FE2OG_OXY"/>
    <property type="match status" value="1"/>
</dbReference>
<evidence type="ECO:0000313" key="6">
    <source>
        <dbReference type="Proteomes" id="UP000238479"/>
    </source>
</evidence>
<dbReference type="InterPro" id="IPR050231">
    <property type="entry name" value="Iron_ascorbate_oxido_reductase"/>
</dbReference>
<gene>
    <name evidence="5" type="ORF">RchiOBHm_Chr5g0080021</name>
</gene>
<keyword evidence="2 3" id="KW-0408">Iron</keyword>
<evidence type="ECO:0000259" key="4">
    <source>
        <dbReference type="PROSITE" id="PS51471"/>
    </source>
</evidence>
<dbReference type="SUPFAM" id="SSF51197">
    <property type="entry name" value="Clavaminate synthase-like"/>
    <property type="match status" value="1"/>
</dbReference>
<dbReference type="AlphaFoldDB" id="A0A2P6QMP1"/>
<dbReference type="PRINTS" id="PR00682">
    <property type="entry name" value="IPNSYNTHASE"/>
</dbReference>
<proteinExistence type="inferred from homology"/>
<dbReference type="OMA" id="PDSFIVM"/>
<dbReference type="PANTHER" id="PTHR47990">
    <property type="entry name" value="2-OXOGLUTARATE (2OG) AND FE(II)-DEPENDENT OXYGENASE SUPERFAMILY PROTEIN-RELATED"/>
    <property type="match status" value="1"/>
</dbReference>
<dbReference type="Gene3D" id="2.60.120.330">
    <property type="entry name" value="B-lactam Antibiotic, Isopenicillin N Synthase, Chain"/>
    <property type="match status" value="1"/>
</dbReference>
<dbReference type="GO" id="GO:0051213">
    <property type="term" value="F:dioxygenase activity"/>
    <property type="evidence" value="ECO:0007669"/>
    <property type="project" value="UniProtKB-KW"/>
</dbReference>
<evidence type="ECO:0000256" key="2">
    <source>
        <dbReference type="ARBA" id="ARBA00023004"/>
    </source>
</evidence>
<dbReference type="EMBL" id="PDCK01000043">
    <property type="protein sequence ID" value="PRQ35436.1"/>
    <property type="molecule type" value="Genomic_DNA"/>
</dbReference>
<dbReference type="Proteomes" id="UP000238479">
    <property type="component" value="Chromosome 5"/>
</dbReference>
<dbReference type="Pfam" id="PF14226">
    <property type="entry name" value="DIOX_N"/>
    <property type="match status" value="1"/>
</dbReference>
<name>A0A2P6QMP1_ROSCH</name>
<dbReference type="InterPro" id="IPR005123">
    <property type="entry name" value="Oxoglu/Fe-dep_dioxygenase_dom"/>
</dbReference>
<dbReference type="InterPro" id="IPR026992">
    <property type="entry name" value="DIOX_N"/>
</dbReference>
<reference evidence="5 6" key="1">
    <citation type="journal article" date="2018" name="Nat. Genet.">
        <title>The Rosa genome provides new insights in the design of modern roses.</title>
        <authorList>
            <person name="Bendahmane M."/>
        </authorList>
    </citation>
    <scope>NUCLEOTIDE SEQUENCE [LARGE SCALE GENOMIC DNA]</scope>
    <source>
        <strain evidence="6">cv. Old Blush</strain>
    </source>
</reference>
<keyword evidence="3" id="KW-0560">Oxidoreductase</keyword>
<evidence type="ECO:0000256" key="3">
    <source>
        <dbReference type="RuleBase" id="RU003682"/>
    </source>
</evidence>
<evidence type="ECO:0000256" key="1">
    <source>
        <dbReference type="ARBA" id="ARBA00022723"/>
    </source>
</evidence>
<organism evidence="5 6">
    <name type="scientific">Rosa chinensis</name>
    <name type="common">China rose</name>
    <dbReference type="NCBI Taxonomy" id="74649"/>
    <lineage>
        <taxon>Eukaryota</taxon>
        <taxon>Viridiplantae</taxon>
        <taxon>Streptophyta</taxon>
        <taxon>Embryophyta</taxon>
        <taxon>Tracheophyta</taxon>
        <taxon>Spermatophyta</taxon>
        <taxon>Magnoliopsida</taxon>
        <taxon>eudicotyledons</taxon>
        <taxon>Gunneridae</taxon>
        <taxon>Pentapetalae</taxon>
        <taxon>rosids</taxon>
        <taxon>fabids</taxon>
        <taxon>Rosales</taxon>
        <taxon>Rosaceae</taxon>
        <taxon>Rosoideae</taxon>
        <taxon>Rosoideae incertae sedis</taxon>
        <taxon>Rosa</taxon>
    </lineage>
</organism>
<comment type="caution">
    <text evidence="5">The sequence shown here is derived from an EMBL/GenBank/DDBJ whole genome shotgun (WGS) entry which is preliminary data.</text>
</comment>
<keyword evidence="5" id="KW-0223">Dioxygenase</keyword>
<comment type="similarity">
    <text evidence="3">Belongs to the iron/ascorbate-dependent oxidoreductase family.</text>
</comment>
<accession>A0A2P6QMP1</accession>
<dbReference type="InterPro" id="IPR044861">
    <property type="entry name" value="IPNS-like_FE2OG_OXY"/>
</dbReference>
<dbReference type="InterPro" id="IPR027443">
    <property type="entry name" value="IPNS-like_sf"/>
</dbReference>
<keyword evidence="1 3" id="KW-0479">Metal-binding</keyword>
<dbReference type="GO" id="GO:0046872">
    <property type="term" value="F:metal ion binding"/>
    <property type="evidence" value="ECO:0007669"/>
    <property type="project" value="UniProtKB-KW"/>
</dbReference>
<dbReference type="Pfam" id="PF03171">
    <property type="entry name" value="2OG-FeII_Oxy"/>
    <property type="match status" value="1"/>
</dbReference>
<feature type="domain" description="Fe2OG dioxygenase" evidence="4">
    <location>
        <begin position="185"/>
        <end position="286"/>
    </location>
</feature>
<dbReference type="Gramene" id="PRQ35436">
    <property type="protein sequence ID" value="PRQ35436"/>
    <property type="gene ID" value="RchiOBHm_Chr5g0080021"/>
</dbReference>